<evidence type="ECO:0000313" key="10">
    <source>
        <dbReference type="Proteomes" id="UP000030655"/>
    </source>
</evidence>
<dbReference type="EMBL" id="KK365131">
    <property type="protein sequence ID" value="KCZ82321.1"/>
    <property type="molecule type" value="Genomic_DNA"/>
</dbReference>
<dbReference type="PANTHER" id="PTHR19818">
    <property type="entry name" value="ZINC FINGER PROTEIN ZIC AND GLI"/>
    <property type="match status" value="1"/>
</dbReference>
<dbReference type="GO" id="GO:0005634">
    <property type="term" value="C:nucleus"/>
    <property type="evidence" value="ECO:0007669"/>
    <property type="project" value="UniProtKB-ARBA"/>
</dbReference>
<accession>A0A059F5S1</accession>
<dbReference type="AlphaFoldDB" id="A0A059F5S1"/>
<keyword evidence="4" id="KW-0862">Zinc</keyword>
<dbReference type="GO" id="GO:0045944">
    <property type="term" value="P:positive regulation of transcription by RNA polymerase II"/>
    <property type="evidence" value="ECO:0007669"/>
    <property type="project" value="UniProtKB-ARBA"/>
</dbReference>
<evidence type="ECO:0000256" key="6">
    <source>
        <dbReference type="ARBA" id="ARBA00023163"/>
    </source>
</evidence>
<dbReference type="InterPro" id="IPR050329">
    <property type="entry name" value="GLI_C2H2-zinc-finger"/>
</dbReference>
<keyword evidence="1" id="KW-0479">Metal-binding</keyword>
<dbReference type="GO" id="GO:0008270">
    <property type="term" value="F:zinc ion binding"/>
    <property type="evidence" value="ECO:0007669"/>
    <property type="project" value="UniProtKB-KW"/>
</dbReference>
<dbReference type="Pfam" id="PF00096">
    <property type="entry name" value="zf-C2H2"/>
    <property type="match status" value="1"/>
</dbReference>
<dbReference type="PANTHER" id="PTHR19818:SF137">
    <property type="entry name" value="INO80 COMPLEX SUBUNIT 1"/>
    <property type="match status" value="1"/>
</dbReference>
<dbReference type="SMART" id="SM00355">
    <property type="entry name" value="ZnF_C2H2"/>
    <property type="match status" value="3"/>
</dbReference>
<evidence type="ECO:0000256" key="2">
    <source>
        <dbReference type="ARBA" id="ARBA00022737"/>
    </source>
</evidence>
<evidence type="ECO:0000256" key="4">
    <source>
        <dbReference type="ARBA" id="ARBA00022833"/>
    </source>
</evidence>
<dbReference type="InterPro" id="IPR013087">
    <property type="entry name" value="Znf_C2H2_type"/>
</dbReference>
<evidence type="ECO:0000256" key="1">
    <source>
        <dbReference type="ARBA" id="ARBA00022723"/>
    </source>
</evidence>
<sequence>MDCSWENCKEKLESSEKLKAHLEKHDFTDLKCYWIGCTRYGEQQPNKYALVAHVKKHSGDRPFKCKECPKSYTRGDALSKHMKYHKQSDKEIESLVNSIYYLEKRISVLESKVIVSNFDKKNALKRLNVCSNNFIEIVKEELKNKLKRQNLDKNSFWGRFLKD</sequence>
<name>A0A059F5S1_9MICR</name>
<dbReference type="FunFam" id="3.30.160.60:FF:000032">
    <property type="entry name" value="Krueppel-like factor 4"/>
    <property type="match status" value="1"/>
</dbReference>
<evidence type="ECO:0000256" key="3">
    <source>
        <dbReference type="ARBA" id="ARBA00022771"/>
    </source>
</evidence>
<keyword evidence="10" id="KW-1185">Reference proteome</keyword>
<dbReference type="HOGENOM" id="CLU_142390_0_0_1"/>
<reference evidence="9 10" key="2">
    <citation type="submission" date="2014-03" db="EMBL/GenBank/DDBJ databases">
        <title>The Genome Sequence of Anncaliia algerae insect isolate PRA339.</title>
        <authorList>
            <consortium name="The Broad Institute Genome Sequencing Platform"/>
            <consortium name="The Broad Institute Genome Sequencing Center for Infectious Disease"/>
            <person name="Cuomo C."/>
            <person name="Becnel J."/>
            <person name="Sanscrainte N."/>
            <person name="Walker B."/>
            <person name="Young S.K."/>
            <person name="Zeng Q."/>
            <person name="Gargeya S."/>
            <person name="Fitzgerald M."/>
            <person name="Haas B."/>
            <person name="Abouelleil A."/>
            <person name="Alvarado L."/>
            <person name="Arachchi H.M."/>
            <person name="Berlin A.M."/>
            <person name="Chapman S.B."/>
            <person name="Dewar J."/>
            <person name="Goldberg J."/>
            <person name="Griggs A."/>
            <person name="Gujja S."/>
            <person name="Hansen M."/>
            <person name="Howarth C."/>
            <person name="Imamovic A."/>
            <person name="Larimer J."/>
            <person name="McCowan C."/>
            <person name="Murphy C."/>
            <person name="Neiman D."/>
            <person name="Pearson M."/>
            <person name="Priest M."/>
            <person name="Roberts A."/>
            <person name="Saif S."/>
            <person name="Shea T."/>
            <person name="Sisk P."/>
            <person name="Sykes S."/>
            <person name="Wortman J."/>
            <person name="Nusbaum C."/>
            <person name="Birren B."/>
        </authorList>
    </citation>
    <scope>NUCLEOTIDE SEQUENCE [LARGE SCALE GENOMIC DNA]</scope>
    <source>
        <strain evidence="9 10">PRA339</strain>
    </source>
</reference>
<keyword evidence="6" id="KW-0804">Transcription</keyword>
<reference evidence="10" key="1">
    <citation type="submission" date="2013-02" db="EMBL/GenBank/DDBJ databases">
        <authorList>
            <consortium name="The Broad Institute Genome Sequencing Platform"/>
            <person name="Cuomo C."/>
            <person name="Becnel J."/>
            <person name="Sanscrainte N."/>
            <person name="Walker B."/>
            <person name="Young S.K."/>
            <person name="Zeng Q."/>
            <person name="Gargeya S."/>
            <person name="Fitzgerald M."/>
            <person name="Haas B."/>
            <person name="Abouelleil A."/>
            <person name="Alvarado L."/>
            <person name="Arachchi H.M."/>
            <person name="Berlin A.M."/>
            <person name="Chapman S.B."/>
            <person name="Dewar J."/>
            <person name="Goldberg J."/>
            <person name="Griggs A."/>
            <person name="Gujja S."/>
            <person name="Hansen M."/>
            <person name="Howarth C."/>
            <person name="Imamovic A."/>
            <person name="Larimer J."/>
            <person name="McCowan C."/>
            <person name="Murphy C."/>
            <person name="Neiman D."/>
            <person name="Pearson M."/>
            <person name="Priest M."/>
            <person name="Roberts A."/>
            <person name="Saif S."/>
            <person name="Shea T."/>
            <person name="Sisk P."/>
            <person name="Sykes S."/>
            <person name="Wortman J."/>
            <person name="Nusbaum C."/>
            <person name="Birren B."/>
        </authorList>
    </citation>
    <scope>NUCLEOTIDE SEQUENCE [LARGE SCALE GENOMIC DNA]</scope>
    <source>
        <strain evidence="10">PRA339</strain>
    </source>
</reference>
<dbReference type="OrthoDB" id="2188412at2759"/>
<dbReference type="SUPFAM" id="SSF57667">
    <property type="entry name" value="beta-beta-alpha zinc fingers"/>
    <property type="match status" value="1"/>
</dbReference>
<proteinExistence type="predicted"/>
<dbReference type="VEuPathDB" id="MicrosporidiaDB:H312_00344"/>
<evidence type="ECO:0000256" key="7">
    <source>
        <dbReference type="PROSITE-ProRule" id="PRU00042"/>
    </source>
</evidence>
<organism evidence="9 10">
    <name type="scientific">Anncaliia algerae PRA339</name>
    <dbReference type="NCBI Taxonomy" id="1288291"/>
    <lineage>
        <taxon>Eukaryota</taxon>
        <taxon>Fungi</taxon>
        <taxon>Fungi incertae sedis</taxon>
        <taxon>Microsporidia</taxon>
        <taxon>Tubulinosematoidea</taxon>
        <taxon>Tubulinosematidae</taxon>
        <taxon>Anncaliia</taxon>
    </lineage>
</organism>
<dbReference type="Proteomes" id="UP000030655">
    <property type="component" value="Unassembled WGS sequence"/>
</dbReference>
<evidence type="ECO:0000313" key="9">
    <source>
        <dbReference type="EMBL" id="KCZ82321.1"/>
    </source>
</evidence>
<keyword evidence="5" id="KW-0805">Transcription regulation</keyword>
<dbReference type="GO" id="GO:0000981">
    <property type="term" value="F:DNA-binding transcription factor activity, RNA polymerase II-specific"/>
    <property type="evidence" value="ECO:0007669"/>
    <property type="project" value="UniProtKB-ARBA"/>
</dbReference>
<dbReference type="STRING" id="1288291.A0A059F5S1"/>
<dbReference type="InterPro" id="IPR036236">
    <property type="entry name" value="Znf_C2H2_sf"/>
</dbReference>
<gene>
    <name evidence="9" type="ORF">H312_00344</name>
</gene>
<evidence type="ECO:0000259" key="8">
    <source>
        <dbReference type="PROSITE" id="PS50157"/>
    </source>
</evidence>
<keyword evidence="2" id="KW-0677">Repeat</keyword>
<evidence type="ECO:0000256" key="5">
    <source>
        <dbReference type="ARBA" id="ARBA00023015"/>
    </source>
</evidence>
<dbReference type="PROSITE" id="PS00028">
    <property type="entry name" value="ZINC_FINGER_C2H2_1"/>
    <property type="match status" value="2"/>
</dbReference>
<protein>
    <recommendedName>
        <fullName evidence="8">C2H2-type domain-containing protein</fullName>
    </recommendedName>
</protein>
<dbReference type="GO" id="GO:0000976">
    <property type="term" value="F:transcription cis-regulatory region binding"/>
    <property type="evidence" value="ECO:0007669"/>
    <property type="project" value="UniProtKB-ARBA"/>
</dbReference>
<dbReference type="PROSITE" id="PS50157">
    <property type="entry name" value="ZINC_FINGER_C2H2_2"/>
    <property type="match status" value="1"/>
</dbReference>
<dbReference type="Gene3D" id="3.30.160.60">
    <property type="entry name" value="Classic Zinc Finger"/>
    <property type="match status" value="2"/>
</dbReference>
<feature type="domain" description="C2H2-type" evidence="8">
    <location>
        <begin position="63"/>
        <end position="90"/>
    </location>
</feature>
<keyword evidence="3 7" id="KW-0863">Zinc-finger</keyword>